<organism evidence="7 8">
    <name type="scientific">Acidicapsa dinghuensis</name>
    <dbReference type="NCBI Taxonomy" id="2218256"/>
    <lineage>
        <taxon>Bacteria</taxon>
        <taxon>Pseudomonadati</taxon>
        <taxon>Acidobacteriota</taxon>
        <taxon>Terriglobia</taxon>
        <taxon>Terriglobales</taxon>
        <taxon>Acidobacteriaceae</taxon>
        <taxon>Acidicapsa</taxon>
    </lineage>
</organism>
<dbReference type="InterPro" id="IPR011042">
    <property type="entry name" value="6-blade_b-propeller_TolB-like"/>
</dbReference>
<dbReference type="Gene3D" id="3.40.50.1820">
    <property type="entry name" value="alpha/beta hydrolase"/>
    <property type="match status" value="1"/>
</dbReference>
<accession>A0ABW1EH68</accession>
<dbReference type="InterPro" id="IPR011659">
    <property type="entry name" value="WD40"/>
</dbReference>
<dbReference type="InterPro" id="IPR002470">
    <property type="entry name" value="Peptidase_S9A"/>
</dbReference>
<keyword evidence="8" id="KW-1185">Reference proteome</keyword>
<sequence length="665" mass="72249">MRILHRLLATTGMLSWLCCAGAVQQSLAQEKVHLTLQDIVSPDGIGPTALSPDGKTFALTRDGQIVLLPVSGTWPVTLTSTSGGKSGLAWSPDGKNIAFASQGSIWVVSVSGGAPRRLTNAPAGGGDPRQAADRAPQWSPKGRWILFQSGRRGKNSLLVVSSDGDSTNFLTDGREEAGEGKWSPTGDEIVYVARSKEHFSGQLKLIHFDANSGQRTSESTVLYTSPVDHGGGWSIRGTEWSPDGKELVAVLQNSGWNHLYMLSEKGGEPKQITAGDFEEDAPQFSPDGKQIAFISNRELAESTSLWAIPVDGGQATKIAKFDIPGIVSAVQWSPDSRKLYFDHQSPIETSDIFSVELNSNAIPVQITHTTSKNYEASAQIPERITWSSKDGKTVSGLLYKPEGAKPGAKLPLVVWVHGGPEGQDVYRADGWAQYLAQSGYLVLEANYRGSSGYGEAFRNLNVEDSNGGEVDDVATGAQYLVAQGLADPTRMAIGGGSHGGTMTAYMVVHYPDLFQAAIELYGVVDRDLFVQRTNPDSSIRWMMKMGGAPNEKPEVYKKANVLLQVEKVKTPLLVMHGEDDPQVPPANSAEFVKALREHDKTVFYFTYPNELHGFAQPAHRLDAWRKQLAFLEHYINPRYGTTSTSTDEVAFPSSDKQANSHNEEK</sequence>
<reference evidence="8" key="1">
    <citation type="journal article" date="2019" name="Int. J. Syst. Evol. Microbiol.">
        <title>The Global Catalogue of Microorganisms (GCM) 10K type strain sequencing project: providing services to taxonomists for standard genome sequencing and annotation.</title>
        <authorList>
            <consortium name="The Broad Institute Genomics Platform"/>
            <consortium name="The Broad Institute Genome Sequencing Center for Infectious Disease"/>
            <person name="Wu L."/>
            <person name="Ma J."/>
        </authorList>
    </citation>
    <scope>NUCLEOTIDE SEQUENCE [LARGE SCALE GENOMIC DNA]</scope>
    <source>
        <strain evidence="8">JCM 4087</strain>
    </source>
</reference>
<evidence type="ECO:0000259" key="6">
    <source>
        <dbReference type="Pfam" id="PF00930"/>
    </source>
</evidence>
<gene>
    <name evidence="7" type="ORF">ACFPT7_12875</name>
</gene>
<evidence type="ECO:0000313" key="7">
    <source>
        <dbReference type="EMBL" id="MFC5863191.1"/>
    </source>
</evidence>
<dbReference type="PANTHER" id="PTHR42776">
    <property type="entry name" value="SERINE PEPTIDASE S9 FAMILY MEMBER"/>
    <property type="match status" value="1"/>
</dbReference>
<feature type="region of interest" description="Disordered" evidence="3">
    <location>
        <begin position="642"/>
        <end position="665"/>
    </location>
</feature>
<keyword evidence="2" id="KW-0645">Protease</keyword>
<evidence type="ECO:0000256" key="1">
    <source>
        <dbReference type="ARBA" id="ARBA00022801"/>
    </source>
</evidence>
<dbReference type="EMBL" id="JBHSPH010000003">
    <property type="protein sequence ID" value="MFC5863191.1"/>
    <property type="molecule type" value="Genomic_DNA"/>
</dbReference>
<protein>
    <submittedName>
        <fullName evidence="7">Prolyl oligopeptidase family serine peptidase</fullName>
    </submittedName>
</protein>
<feature type="domain" description="Dipeptidylpeptidase IV N-terminal" evidence="6">
    <location>
        <begin position="181"/>
        <end position="318"/>
    </location>
</feature>
<dbReference type="Pfam" id="PF07676">
    <property type="entry name" value="PD40"/>
    <property type="match status" value="2"/>
</dbReference>
<dbReference type="Pfam" id="PF00930">
    <property type="entry name" value="DPPIV_N"/>
    <property type="match status" value="1"/>
</dbReference>
<evidence type="ECO:0000313" key="8">
    <source>
        <dbReference type="Proteomes" id="UP001596091"/>
    </source>
</evidence>
<dbReference type="PRINTS" id="PR00862">
    <property type="entry name" value="PROLIGOPTASE"/>
</dbReference>
<dbReference type="InterPro" id="IPR001375">
    <property type="entry name" value="Peptidase_S9_cat"/>
</dbReference>
<evidence type="ECO:0000259" key="5">
    <source>
        <dbReference type="Pfam" id="PF00326"/>
    </source>
</evidence>
<keyword evidence="1" id="KW-0378">Hydrolase</keyword>
<evidence type="ECO:0000256" key="2">
    <source>
        <dbReference type="ARBA" id="ARBA00022825"/>
    </source>
</evidence>
<dbReference type="InterPro" id="IPR029058">
    <property type="entry name" value="AB_hydrolase_fold"/>
</dbReference>
<feature type="compositionally biased region" description="Polar residues" evidence="3">
    <location>
        <begin position="654"/>
        <end position="665"/>
    </location>
</feature>
<dbReference type="Proteomes" id="UP001596091">
    <property type="component" value="Unassembled WGS sequence"/>
</dbReference>
<dbReference type="SUPFAM" id="SSF82171">
    <property type="entry name" value="DPP6 N-terminal domain-like"/>
    <property type="match status" value="1"/>
</dbReference>
<name>A0ABW1EH68_9BACT</name>
<dbReference type="SUPFAM" id="SSF53474">
    <property type="entry name" value="alpha/beta-Hydrolases"/>
    <property type="match status" value="1"/>
</dbReference>
<dbReference type="InterPro" id="IPR002469">
    <property type="entry name" value="Peptidase_S9B_N"/>
</dbReference>
<keyword evidence="2" id="KW-0720">Serine protease</keyword>
<evidence type="ECO:0000256" key="4">
    <source>
        <dbReference type="SAM" id="SignalP"/>
    </source>
</evidence>
<evidence type="ECO:0000256" key="3">
    <source>
        <dbReference type="SAM" id="MobiDB-lite"/>
    </source>
</evidence>
<dbReference type="Pfam" id="PF00326">
    <property type="entry name" value="Peptidase_S9"/>
    <property type="match status" value="1"/>
</dbReference>
<feature type="region of interest" description="Disordered" evidence="3">
    <location>
        <begin position="117"/>
        <end position="137"/>
    </location>
</feature>
<proteinExistence type="predicted"/>
<comment type="caution">
    <text evidence="7">The sequence shown here is derived from an EMBL/GenBank/DDBJ whole genome shotgun (WGS) entry which is preliminary data.</text>
</comment>
<dbReference type="PANTHER" id="PTHR42776:SF27">
    <property type="entry name" value="DIPEPTIDYL PEPTIDASE FAMILY MEMBER 6"/>
    <property type="match status" value="1"/>
</dbReference>
<dbReference type="Gene3D" id="2.120.10.30">
    <property type="entry name" value="TolB, C-terminal domain"/>
    <property type="match status" value="1"/>
</dbReference>
<dbReference type="RefSeq" id="WP_263339736.1">
    <property type="nucleotide sequence ID" value="NZ_JAGSYH010000005.1"/>
</dbReference>
<keyword evidence="4" id="KW-0732">Signal</keyword>
<feature type="chain" id="PRO_5045771370" evidence="4">
    <location>
        <begin position="29"/>
        <end position="665"/>
    </location>
</feature>
<feature type="signal peptide" evidence="4">
    <location>
        <begin position="1"/>
        <end position="28"/>
    </location>
</feature>
<feature type="domain" description="Peptidase S9 prolyl oligopeptidase catalytic" evidence="5">
    <location>
        <begin position="432"/>
        <end position="636"/>
    </location>
</feature>